<organism evidence="2 3">
    <name type="scientific">Terrapene triunguis</name>
    <name type="common">Three-toed box turtle</name>
    <dbReference type="NCBI Taxonomy" id="2587831"/>
    <lineage>
        <taxon>Eukaryota</taxon>
        <taxon>Metazoa</taxon>
        <taxon>Chordata</taxon>
        <taxon>Craniata</taxon>
        <taxon>Vertebrata</taxon>
        <taxon>Euteleostomi</taxon>
        <taxon>Archelosauria</taxon>
        <taxon>Testudinata</taxon>
        <taxon>Testudines</taxon>
        <taxon>Cryptodira</taxon>
        <taxon>Durocryptodira</taxon>
        <taxon>Testudinoidea</taxon>
        <taxon>Emydidae</taxon>
        <taxon>Terrapene</taxon>
    </lineage>
</organism>
<evidence type="ECO:0000313" key="3">
    <source>
        <dbReference type="Proteomes" id="UP000472274"/>
    </source>
</evidence>
<dbReference type="InterPro" id="IPR001909">
    <property type="entry name" value="KRAB"/>
</dbReference>
<sequence>GDSGCFREQWALLDPSQRALYRDVMQQNYENKVWGCLLSILSQDYLRGWKGLWSQQG</sequence>
<dbReference type="InterPro" id="IPR036051">
    <property type="entry name" value="KRAB_dom_sf"/>
</dbReference>
<reference evidence="2" key="2">
    <citation type="submission" date="2025-09" db="UniProtKB">
        <authorList>
            <consortium name="Ensembl"/>
        </authorList>
    </citation>
    <scope>IDENTIFICATION</scope>
</reference>
<dbReference type="AlphaFoldDB" id="A0A674J9H0"/>
<dbReference type="Pfam" id="PF01352">
    <property type="entry name" value="KRAB"/>
    <property type="match status" value="1"/>
</dbReference>
<name>A0A674J9H0_9SAUR</name>
<feature type="domain" description="KRAB" evidence="1">
    <location>
        <begin position="1"/>
        <end position="57"/>
    </location>
</feature>
<dbReference type="GO" id="GO:0006355">
    <property type="term" value="P:regulation of DNA-templated transcription"/>
    <property type="evidence" value="ECO:0007669"/>
    <property type="project" value="InterPro"/>
</dbReference>
<evidence type="ECO:0000313" key="2">
    <source>
        <dbReference type="Ensembl" id="ENSTMTP00000016582.1"/>
    </source>
</evidence>
<dbReference type="InParanoid" id="A0A674J9H0"/>
<evidence type="ECO:0000259" key="1">
    <source>
        <dbReference type="PROSITE" id="PS50805"/>
    </source>
</evidence>
<dbReference type="Gene3D" id="6.10.140.140">
    <property type="match status" value="1"/>
</dbReference>
<dbReference type="Ensembl" id="ENSTMTT00000017174.1">
    <property type="protein sequence ID" value="ENSTMTP00000016582.1"/>
    <property type="gene ID" value="ENSTMTG00000012147.1"/>
</dbReference>
<dbReference type="Proteomes" id="UP000472274">
    <property type="component" value="Unplaced"/>
</dbReference>
<dbReference type="PROSITE" id="PS50805">
    <property type="entry name" value="KRAB"/>
    <property type="match status" value="1"/>
</dbReference>
<accession>A0A674J9H0</accession>
<dbReference type="CDD" id="cd07765">
    <property type="entry name" value="KRAB_A-box"/>
    <property type="match status" value="1"/>
</dbReference>
<proteinExistence type="predicted"/>
<dbReference type="SUPFAM" id="SSF109640">
    <property type="entry name" value="KRAB domain (Kruppel-associated box)"/>
    <property type="match status" value="1"/>
</dbReference>
<keyword evidence="3" id="KW-1185">Reference proteome</keyword>
<protein>
    <recommendedName>
        <fullName evidence="1">KRAB domain-containing protein</fullName>
    </recommendedName>
</protein>
<reference evidence="2" key="1">
    <citation type="submission" date="2025-08" db="UniProtKB">
        <authorList>
            <consortium name="Ensembl"/>
        </authorList>
    </citation>
    <scope>IDENTIFICATION</scope>
</reference>